<accession>A0AAE1PEC7</accession>
<dbReference type="EMBL" id="JAWZYT010002219">
    <property type="protein sequence ID" value="KAK4305864.1"/>
    <property type="molecule type" value="Genomic_DNA"/>
</dbReference>
<dbReference type="AlphaFoldDB" id="A0AAE1PEC7"/>
<dbReference type="Proteomes" id="UP001292094">
    <property type="component" value="Unassembled WGS sequence"/>
</dbReference>
<evidence type="ECO:0000256" key="1">
    <source>
        <dbReference type="SAM" id="MobiDB-lite"/>
    </source>
</evidence>
<comment type="caution">
    <text evidence="2">The sequence shown here is derived from an EMBL/GenBank/DDBJ whole genome shotgun (WGS) entry which is preliminary data.</text>
</comment>
<organism evidence="2 3">
    <name type="scientific">Petrolisthes manimaculis</name>
    <dbReference type="NCBI Taxonomy" id="1843537"/>
    <lineage>
        <taxon>Eukaryota</taxon>
        <taxon>Metazoa</taxon>
        <taxon>Ecdysozoa</taxon>
        <taxon>Arthropoda</taxon>
        <taxon>Crustacea</taxon>
        <taxon>Multicrustacea</taxon>
        <taxon>Malacostraca</taxon>
        <taxon>Eumalacostraca</taxon>
        <taxon>Eucarida</taxon>
        <taxon>Decapoda</taxon>
        <taxon>Pleocyemata</taxon>
        <taxon>Anomura</taxon>
        <taxon>Galatheoidea</taxon>
        <taxon>Porcellanidae</taxon>
        <taxon>Petrolisthes</taxon>
    </lineage>
</organism>
<keyword evidence="3" id="KW-1185">Reference proteome</keyword>
<protein>
    <submittedName>
        <fullName evidence="2">Uncharacterized protein</fullName>
    </submittedName>
</protein>
<proteinExistence type="predicted"/>
<reference evidence="2" key="1">
    <citation type="submission" date="2023-11" db="EMBL/GenBank/DDBJ databases">
        <title>Genome assemblies of two species of porcelain crab, Petrolisthes cinctipes and Petrolisthes manimaculis (Anomura: Porcellanidae).</title>
        <authorList>
            <person name="Angst P."/>
        </authorList>
    </citation>
    <scope>NUCLEOTIDE SEQUENCE</scope>
    <source>
        <strain evidence="2">PB745_02</strain>
        <tissue evidence="2">Gill</tissue>
    </source>
</reference>
<evidence type="ECO:0000313" key="3">
    <source>
        <dbReference type="Proteomes" id="UP001292094"/>
    </source>
</evidence>
<gene>
    <name evidence="2" type="ORF">Pmani_022270</name>
</gene>
<feature type="region of interest" description="Disordered" evidence="1">
    <location>
        <begin position="1"/>
        <end position="22"/>
    </location>
</feature>
<sequence length="138" mass="14978">MADEPQHHTATSSPVLIHTPPSSTLTSPPSILFSIFPPPVLHFVHTVPCPPLHRSLHHLVSYSTTLLFSSPPLLHLIPPPSHPHLRHLVPSTSSPSPSHLLLLHLSPSVLICGLSVEGAELITSTSTPQAAHRWLHLR</sequence>
<name>A0AAE1PEC7_9EUCA</name>
<evidence type="ECO:0000313" key="2">
    <source>
        <dbReference type="EMBL" id="KAK4305864.1"/>
    </source>
</evidence>